<evidence type="ECO:0000313" key="6">
    <source>
        <dbReference type="Proteomes" id="UP000781932"/>
    </source>
</evidence>
<dbReference type="AlphaFoldDB" id="A0A9P6LPW2"/>
<feature type="signal peptide" evidence="4">
    <location>
        <begin position="1"/>
        <end position="20"/>
    </location>
</feature>
<name>A0A9P6LPW2_9PEZI</name>
<accession>A0A9P6LPW2</accession>
<proteinExistence type="inferred from homology"/>
<evidence type="ECO:0000313" key="5">
    <source>
        <dbReference type="EMBL" id="KAF9880067.1"/>
    </source>
</evidence>
<reference evidence="5" key="2">
    <citation type="submission" date="2020-11" db="EMBL/GenBank/DDBJ databases">
        <title>Whole genome sequencing of Colletotrichum sp.</title>
        <authorList>
            <person name="Li H."/>
        </authorList>
    </citation>
    <scope>NUCLEOTIDE SEQUENCE</scope>
    <source>
        <strain evidence="5">CkLH20</strain>
    </source>
</reference>
<dbReference type="GO" id="GO:0042973">
    <property type="term" value="F:glucan endo-1,3-beta-D-glucosidase activity"/>
    <property type="evidence" value="ECO:0007669"/>
    <property type="project" value="TreeGrafter"/>
</dbReference>
<dbReference type="SUPFAM" id="SSF51445">
    <property type="entry name" value="(Trans)glycosidases"/>
    <property type="match status" value="1"/>
</dbReference>
<dbReference type="GO" id="GO:0009986">
    <property type="term" value="C:cell surface"/>
    <property type="evidence" value="ECO:0007669"/>
    <property type="project" value="TreeGrafter"/>
</dbReference>
<evidence type="ECO:0000256" key="1">
    <source>
        <dbReference type="ARBA" id="ARBA00004196"/>
    </source>
</evidence>
<dbReference type="OrthoDB" id="77201at2759"/>
<keyword evidence="4" id="KW-0732">Signal</keyword>
<keyword evidence="3" id="KW-0378">Hydrolase</keyword>
<feature type="chain" id="PRO_5040362847" evidence="4">
    <location>
        <begin position="21"/>
        <end position="396"/>
    </location>
</feature>
<evidence type="ECO:0000256" key="2">
    <source>
        <dbReference type="ARBA" id="ARBA00008773"/>
    </source>
</evidence>
<comment type="caution">
    <text evidence="5">The sequence shown here is derived from an EMBL/GenBank/DDBJ whole genome shotgun (WGS) entry which is preliminary data.</text>
</comment>
<protein>
    <submittedName>
        <fullName evidence="5">Glucan 1, 3-beta-glucosidase</fullName>
    </submittedName>
</protein>
<sequence length="396" mass="43690">MMHLPFLCFFFALIPLCIRAENILGFNSGARLAETNLVKTEQDYLDEFELAPRLDGTNGIFNSVRLFTMLREYDSPNPYGRIELNPAIKAAIDTNTTILLGIWCSGTANIQEQLNALKLADEQFGSSLKDLVVGISVGNEDIMRYEERKKNPESDVGKPMEAIIKYVEDVRRTIKGTSLESKPVGHAEPWKIFTEQRFKNLTQTIDFWGANIYPFYQNDGNDANMAQKFGEAFFLLKATANEYGKPVWITETGWPVAGSKSGNGPATAGIENAARYWQEVGCQLFNGTFEDTNVWWYNLRDSNSGIKNRFAVAGDLQTPVFPLACDNAKSQDTLPSQSTLCGSPSVATSVAERDVASVTTTRPPSTTDECPESATCTVTITVPGTTVIHTQAVTKT</sequence>
<dbReference type="GO" id="GO:0071555">
    <property type="term" value="P:cell wall organization"/>
    <property type="evidence" value="ECO:0007669"/>
    <property type="project" value="TreeGrafter"/>
</dbReference>
<evidence type="ECO:0000256" key="3">
    <source>
        <dbReference type="ARBA" id="ARBA00022801"/>
    </source>
</evidence>
<reference evidence="5" key="1">
    <citation type="submission" date="2020-03" db="EMBL/GenBank/DDBJ databases">
        <authorList>
            <person name="He L."/>
        </authorList>
    </citation>
    <scope>NUCLEOTIDE SEQUENCE</scope>
    <source>
        <strain evidence="5">CkLH20</strain>
    </source>
</reference>
<dbReference type="PANTHER" id="PTHR16631">
    <property type="entry name" value="GLUCAN 1,3-BETA-GLUCOSIDASE"/>
    <property type="match status" value="1"/>
</dbReference>
<dbReference type="EMBL" id="JAATWM020000005">
    <property type="protein sequence ID" value="KAF9880067.1"/>
    <property type="molecule type" value="Genomic_DNA"/>
</dbReference>
<keyword evidence="6" id="KW-1185">Reference proteome</keyword>
<dbReference type="InterPro" id="IPR017853">
    <property type="entry name" value="GH"/>
</dbReference>
<dbReference type="InterPro" id="IPR050732">
    <property type="entry name" value="Beta-glucan_modifiers"/>
</dbReference>
<dbReference type="GeneID" id="62157814"/>
<organism evidence="5 6">
    <name type="scientific">Colletotrichum karsti</name>
    <dbReference type="NCBI Taxonomy" id="1095194"/>
    <lineage>
        <taxon>Eukaryota</taxon>
        <taxon>Fungi</taxon>
        <taxon>Dikarya</taxon>
        <taxon>Ascomycota</taxon>
        <taxon>Pezizomycotina</taxon>
        <taxon>Sordariomycetes</taxon>
        <taxon>Hypocreomycetidae</taxon>
        <taxon>Glomerellales</taxon>
        <taxon>Glomerellaceae</taxon>
        <taxon>Colletotrichum</taxon>
        <taxon>Colletotrichum boninense species complex</taxon>
    </lineage>
</organism>
<dbReference type="GO" id="GO:0009277">
    <property type="term" value="C:fungal-type cell wall"/>
    <property type="evidence" value="ECO:0007669"/>
    <property type="project" value="TreeGrafter"/>
</dbReference>
<dbReference type="Gene3D" id="3.20.20.80">
    <property type="entry name" value="Glycosidases"/>
    <property type="match status" value="1"/>
</dbReference>
<dbReference type="RefSeq" id="XP_038749528.1">
    <property type="nucleotide sequence ID" value="XM_038884740.1"/>
</dbReference>
<evidence type="ECO:0000256" key="4">
    <source>
        <dbReference type="SAM" id="SignalP"/>
    </source>
</evidence>
<dbReference type="PANTHER" id="PTHR16631:SF16">
    <property type="entry name" value="GPI-ANCHORED CELL WALL BETA-1,3-ENDOGLUCANASE EGLC"/>
    <property type="match status" value="1"/>
</dbReference>
<comment type="similarity">
    <text evidence="2">Belongs to the glycosyl hydrolase 17 family.</text>
</comment>
<comment type="subcellular location">
    <subcellularLocation>
        <location evidence="1">Cell envelope</location>
    </subcellularLocation>
</comment>
<dbReference type="GO" id="GO:0005576">
    <property type="term" value="C:extracellular region"/>
    <property type="evidence" value="ECO:0007669"/>
    <property type="project" value="TreeGrafter"/>
</dbReference>
<dbReference type="Proteomes" id="UP000781932">
    <property type="component" value="Unassembled WGS sequence"/>
</dbReference>
<gene>
    <name evidence="5" type="ORF">CkaCkLH20_02021</name>
</gene>